<sequence length="48" mass="5671">MQINCKEQDKRKRKRLLNSNYGSAQSIQGTRCIYSRFDMQGTVNIKDF</sequence>
<name>A0A9N8WFG8_9GLOM</name>
<dbReference type="Proteomes" id="UP000789759">
    <property type="component" value="Unassembled WGS sequence"/>
</dbReference>
<comment type="caution">
    <text evidence="2">The sequence shown here is derived from an EMBL/GenBank/DDBJ whole genome shotgun (WGS) entry which is preliminary data.</text>
</comment>
<evidence type="ECO:0000256" key="1">
    <source>
        <dbReference type="SAM" id="MobiDB-lite"/>
    </source>
</evidence>
<dbReference type="AlphaFoldDB" id="A0A9N8WFG8"/>
<dbReference type="EMBL" id="CAJVQA010000605">
    <property type="protein sequence ID" value="CAG8482552.1"/>
    <property type="molecule type" value="Genomic_DNA"/>
</dbReference>
<gene>
    <name evidence="2" type="ORF">CPELLU_LOCUS1590</name>
</gene>
<feature type="compositionally biased region" description="Basic and acidic residues" evidence="1">
    <location>
        <begin position="1"/>
        <end position="10"/>
    </location>
</feature>
<reference evidence="2" key="1">
    <citation type="submission" date="2021-06" db="EMBL/GenBank/DDBJ databases">
        <authorList>
            <person name="Kallberg Y."/>
            <person name="Tangrot J."/>
            <person name="Rosling A."/>
        </authorList>
    </citation>
    <scope>NUCLEOTIDE SEQUENCE</scope>
    <source>
        <strain evidence="2">FL966</strain>
    </source>
</reference>
<evidence type="ECO:0000313" key="3">
    <source>
        <dbReference type="Proteomes" id="UP000789759"/>
    </source>
</evidence>
<organism evidence="2 3">
    <name type="scientific">Cetraspora pellucida</name>
    <dbReference type="NCBI Taxonomy" id="1433469"/>
    <lineage>
        <taxon>Eukaryota</taxon>
        <taxon>Fungi</taxon>
        <taxon>Fungi incertae sedis</taxon>
        <taxon>Mucoromycota</taxon>
        <taxon>Glomeromycotina</taxon>
        <taxon>Glomeromycetes</taxon>
        <taxon>Diversisporales</taxon>
        <taxon>Gigasporaceae</taxon>
        <taxon>Cetraspora</taxon>
    </lineage>
</organism>
<accession>A0A9N8WFG8</accession>
<proteinExistence type="predicted"/>
<evidence type="ECO:0000313" key="2">
    <source>
        <dbReference type="EMBL" id="CAG8482552.1"/>
    </source>
</evidence>
<protein>
    <submittedName>
        <fullName evidence="2">16118_t:CDS:1</fullName>
    </submittedName>
</protein>
<keyword evidence="3" id="KW-1185">Reference proteome</keyword>
<feature type="region of interest" description="Disordered" evidence="1">
    <location>
        <begin position="1"/>
        <end position="20"/>
    </location>
</feature>